<comment type="cofactor">
    <cofactor evidence="1">
        <name>Mg(2+)</name>
        <dbReference type="ChEBI" id="CHEBI:18420"/>
    </cofactor>
</comment>
<dbReference type="InterPro" id="IPR006439">
    <property type="entry name" value="HAD-SF_hydro_IA"/>
</dbReference>
<dbReference type="InterPro" id="IPR036412">
    <property type="entry name" value="HAD-like_sf"/>
</dbReference>
<dbReference type="InterPro" id="IPR023198">
    <property type="entry name" value="PGP-like_dom2"/>
</dbReference>
<sequence>MTTTPPAPASTALQQLESAAAVLFDFNGTLSADEDLLAAIYCDIAAELGIELTPAAYDTEFLGLSDPQIATALAARAAAGERTVTPEQIADRMAEAYLAAVANTPRIAAETCRLVRALAGSGVPLAVVTGTYRRLVTGALQAAGIEQHFAAVIAGEDVTAGKPAPEGFLTAARQLGVAAAEQVVVVEDSAPGRQAAEAAGMSVLMVGGSGLTVADIGKALPA</sequence>
<dbReference type="CDD" id="cd07505">
    <property type="entry name" value="HAD_BPGM-like"/>
    <property type="match status" value="1"/>
</dbReference>
<evidence type="ECO:0000256" key="5">
    <source>
        <dbReference type="ARBA" id="ARBA00023277"/>
    </source>
</evidence>
<dbReference type="GO" id="GO:0046872">
    <property type="term" value="F:metal ion binding"/>
    <property type="evidence" value="ECO:0007669"/>
    <property type="project" value="UniProtKB-KW"/>
</dbReference>
<dbReference type="PRINTS" id="PR00413">
    <property type="entry name" value="HADHALOGNASE"/>
</dbReference>
<dbReference type="OrthoDB" id="9816160at2"/>
<reference evidence="6 7" key="1">
    <citation type="submission" date="2017-09" db="EMBL/GenBank/DDBJ databases">
        <title>Bacterial strain isolated from the female urinary microbiota.</title>
        <authorList>
            <person name="Thomas-White K."/>
            <person name="Kumar N."/>
            <person name="Forster S."/>
            <person name="Putonti C."/>
            <person name="Lawley T."/>
            <person name="Wolfe A.J."/>
        </authorList>
    </citation>
    <scope>NUCLEOTIDE SEQUENCE [LARGE SCALE GENOMIC DNA]</scope>
    <source>
        <strain evidence="6 7">UMB0680</strain>
    </source>
</reference>
<dbReference type="Pfam" id="PF13419">
    <property type="entry name" value="HAD_2"/>
    <property type="match status" value="1"/>
</dbReference>
<evidence type="ECO:0000256" key="3">
    <source>
        <dbReference type="ARBA" id="ARBA00022723"/>
    </source>
</evidence>
<evidence type="ECO:0000313" key="6">
    <source>
        <dbReference type="EMBL" id="PMB99411.1"/>
    </source>
</evidence>
<dbReference type="InterPro" id="IPR041492">
    <property type="entry name" value="HAD_2"/>
</dbReference>
<dbReference type="InterPro" id="IPR023214">
    <property type="entry name" value="HAD_sf"/>
</dbReference>
<evidence type="ECO:0000313" key="7">
    <source>
        <dbReference type="Proteomes" id="UP000235703"/>
    </source>
</evidence>
<dbReference type="PANTHER" id="PTHR46193">
    <property type="entry name" value="6-PHOSPHOGLUCONATE PHOSPHATASE"/>
    <property type="match status" value="1"/>
</dbReference>
<comment type="similarity">
    <text evidence="2">Belongs to the HAD-like hydrolase superfamily. CbbY/CbbZ/Gph/YieH family.</text>
</comment>
<dbReference type="SUPFAM" id="SSF56784">
    <property type="entry name" value="HAD-like"/>
    <property type="match status" value="1"/>
</dbReference>
<evidence type="ECO:0000256" key="4">
    <source>
        <dbReference type="ARBA" id="ARBA00022842"/>
    </source>
</evidence>
<name>A0A2N6PL59_9MICO</name>
<dbReference type="PANTHER" id="PTHR46193:SF18">
    <property type="entry name" value="HEXITOL PHOSPHATASE B"/>
    <property type="match status" value="1"/>
</dbReference>
<dbReference type="Gene3D" id="1.10.150.240">
    <property type="entry name" value="Putative phosphatase, domain 2"/>
    <property type="match status" value="1"/>
</dbReference>
<dbReference type="EMBL" id="PNFZ01000001">
    <property type="protein sequence ID" value="PMB99411.1"/>
    <property type="molecule type" value="Genomic_DNA"/>
</dbReference>
<accession>A0A2N6PL59</accession>
<organism evidence="6 7">
    <name type="scientific">Brevibacterium luteolum</name>
    <dbReference type="NCBI Taxonomy" id="199591"/>
    <lineage>
        <taxon>Bacteria</taxon>
        <taxon>Bacillati</taxon>
        <taxon>Actinomycetota</taxon>
        <taxon>Actinomycetes</taxon>
        <taxon>Micrococcales</taxon>
        <taxon>Brevibacteriaceae</taxon>
        <taxon>Brevibacterium</taxon>
    </lineage>
</organism>
<dbReference type="GO" id="GO:0003824">
    <property type="term" value="F:catalytic activity"/>
    <property type="evidence" value="ECO:0007669"/>
    <property type="project" value="UniProtKB-ARBA"/>
</dbReference>
<dbReference type="RefSeq" id="WP_102160432.1">
    <property type="nucleotide sequence ID" value="NZ_JALXLX010000018.1"/>
</dbReference>
<dbReference type="SFLD" id="SFLDS00003">
    <property type="entry name" value="Haloacid_Dehalogenase"/>
    <property type="match status" value="1"/>
</dbReference>
<comment type="caution">
    <text evidence="6">The sequence shown here is derived from an EMBL/GenBank/DDBJ whole genome shotgun (WGS) entry which is preliminary data.</text>
</comment>
<dbReference type="InterPro" id="IPR051600">
    <property type="entry name" value="Beta-PGM-like"/>
</dbReference>
<dbReference type="Proteomes" id="UP000235703">
    <property type="component" value="Unassembled WGS sequence"/>
</dbReference>
<dbReference type="AlphaFoldDB" id="A0A2N6PL59"/>
<keyword evidence="5" id="KW-0119">Carbohydrate metabolism</keyword>
<keyword evidence="4" id="KW-0460">Magnesium</keyword>
<evidence type="ECO:0000256" key="1">
    <source>
        <dbReference type="ARBA" id="ARBA00001946"/>
    </source>
</evidence>
<dbReference type="Gene3D" id="3.40.50.1000">
    <property type="entry name" value="HAD superfamily/HAD-like"/>
    <property type="match status" value="1"/>
</dbReference>
<keyword evidence="3" id="KW-0479">Metal-binding</keyword>
<gene>
    <name evidence="6" type="ORF">CJ198_02520</name>
</gene>
<dbReference type="SFLD" id="SFLDG01129">
    <property type="entry name" value="C1.5:_HAD__Beta-PGM__Phosphata"/>
    <property type="match status" value="1"/>
</dbReference>
<protein>
    <submittedName>
        <fullName evidence="6">HAD family phosphatase</fullName>
    </submittedName>
</protein>
<proteinExistence type="inferred from homology"/>
<evidence type="ECO:0000256" key="2">
    <source>
        <dbReference type="ARBA" id="ARBA00006171"/>
    </source>
</evidence>
<keyword evidence="7" id="KW-1185">Reference proteome</keyword>
<dbReference type="NCBIfam" id="TIGR01509">
    <property type="entry name" value="HAD-SF-IA-v3"/>
    <property type="match status" value="1"/>
</dbReference>